<dbReference type="KEGG" id="scl:sce0063"/>
<dbReference type="InterPro" id="IPR050859">
    <property type="entry name" value="Class-I_PLP-dep_aminotransf"/>
</dbReference>
<evidence type="ECO:0000256" key="1">
    <source>
        <dbReference type="ARBA" id="ARBA00001933"/>
    </source>
</evidence>
<evidence type="ECO:0000256" key="3">
    <source>
        <dbReference type="ARBA" id="ARBA00022679"/>
    </source>
</evidence>
<dbReference type="InterPro" id="IPR015424">
    <property type="entry name" value="PyrdxlP-dep_Trfase"/>
</dbReference>
<comment type="cofactor">
    <cofactor evidence="1">
        <name>pyridoxal 5'-phosphate</name>
        <dbReference type="ChEBI" id="CHEBI:597326"/>
    </cofactor>
</comment>
<reference evidence="7 8" key="1">
    <citation type="journal article" date="2007" name="Nat. Biotechnol.">
        <title>Complete genome sequence of the myxobacterium Sorangium cellulosum.</title>
        <authorList>
            <person name="Schneiker S."/>
            <person name="Perlova O."/>
            <person name="Kaiser O."/>
            <person name="Gerth K."/>
            <person name="Alici A."/>
            <person name="Altmeyer M.O."/>
            <person name="Bartels D."/>
            <person name="Bekel T."/>
            <person name="Beyer S."/>
            <person name="Bode E."/>
            <person name="Bode H.B."/>
            <person name="Bolten C.J."/>
            <person name="Choudhuri J.V."/>
            <person name="Doss S."/>
            <person name="Elnakady Y.A."/>
            <person name="Frank B."/>
            <person name="Gaigalat L."/>
            <person name="Goesmann A."/>
            <person name="Groeger C."/>
            <person name="Gross F."/>
            <person name="Jelsbak L."/>
            <person name="Jelsbak L."/>
            <person name="Kalinowski J."/>
            <person name="Kegler C."/>
            <person name="Knauber T."/>
            <person name="Konietzny S."/>
            <person name="Kopp M."/>
            <person name="Krause L."/>
            <person name="Krug D."/>
            <person name="Linke B."/>
            <person name="Mahmud T."/>
            <person name="Martinez-Arias R."/>
            <person name="McHardy A.C."/>
            <person name="Merai M."/>
            <person name="Meyer F."/>
            <person name="Mormann S."/>
            <person name="Munoz-Dorado J."/>
            <person name="Perez J."/>
            <person name="Pradella S."/>
            <person name="Rachid S."/>
            <person name="Raddatz G."/>
            <person name="Rosenau F."/>
            <person name="Rueckert C."/>
            <person name="Sasse F."/>
            <person name="Scharfe M."/>
            <person name="Schuster S.C."/>
            <person name="Suen G."/>
            <person name="Treuner-Lange A."/>
            <person name="Velicer G.J."/>
            <person name="Vorholter F.-J."/>
            <person name="Weissman K.J."/>
            <person name="Welch R.D."/>
            <person name="Wenzel S.C."/>
            <person name="Whitworth D.E."/>
            <person name="Wilhelm S."/>
            <person name="Wittmann C."/>
            <person name="Bloecker H."/>
            <person name="Puehler A."/>
            <person name="Mueller R."/>
        </authorList>
    </citation>
    <scope>NUCLEOTIDE SEQUENCE [LARGE SCALE GENOMIC DNA]</scope>
    <source>
        <strain evidence="8">So ce56</strain>
    </source>
</reference>
<accession>A9GL33</accession>
<dbReference type="Gene3D" id="3.40.640.10">
    <property type="entry name" value="Type I PLP-dependent aspartate aminotransferase-like (Major domain)"/>
    <property type="match status" value="1"/>
</dbReference>
<dbReference type="GO" id="GO:0008483">
    <property type="term" value="F:transaminase activity"/>
    <property type="evidence" value="ECO:0007669"/>
    <property type="project" value="UniProtKB-KW"/>
</dbReference>
<dbReference type="AlphaFoldDB" id="A9GL33"/>
<dbReference type="GO" id="GO:1901605">
    <property type="term" value="P:alpha-amino acid metabolic process"/>
    <property type="evidence" value="ECO:0007669"/>
    <property type="project" value="TreeGrafter"/>
</dbReference>
<dbReference type="SUPFAM" id="SSF53383">
    <property type="entry name" value="PLP-dependent transferases"/>
    <property type="match status" value="1"/>
</dbReference>
<dbReference type="EMBL" id="AM746676">
    <property type="protein sequence ID" value="CAN90219.1"/>
    <property type="molecule type" value="Genomic_DNA"/>
</dbReference>
<dbReference type="InterPro" id="IPR015421">
    <property type="entry name" value="PyrdxlP-dep_Trfase_major"/>
</dbReference>
<dbReference type="HOGENOM" id="CLU_017584_0_6_7"/>
<dbReference type="STRING" id="448385.sce0063"/>
<evidence type="ECO:0000313" key="7">
    <source>
        <dbReference type="EMBL" id="CAN90219.1"/>
    </source>
</evidence>
<feature type="region of interest" description="Disordered" evidence="5">
    <location>
        <begin position="38"/>
        <end position="74"/>
    </location>
</feature>
<keyword evidence="3" id="KW-0808">Transferase</keyword>
<dbReference type="Pfam" id="PF00155">
    <property type="entry name" value="Aminotran_1_2"/>
    <property type="match status" value="1"/>
</dbReference>
<gene>
    <name evidence="7" type="ordered locus">sce0063</name>
</gene>
<keyword evidence="8" id="KW-1185">Reference proteome</keyword>
<dbReference type="PANTHER" id="PTHR42790:SF19">
    <property type="entry name" value="KYNURENINE_ALPHA-AMINOADIPATE AMINOTRANSFERASE, MITOCHONDRIAL"/>
    <property type="match status" value="1"/>
</dbReference>
<evidence type="ECO:0000256" key="2">
    <source>
        <dbReference type="ARBA" id="ARBA00022576"/>
    </source>
</evidence>
<dbReference type="CDD" id="cd00609">
    <property type="entry name" value="AAT_like"/>
    <property type="match status" value="1"/>
</dbReference>
<organism evidence="7 8">
    <name type="scientific">Sorangium cellulosum (strain So ce56)</name>
    <name type="common">Polyangium cellulosum (strain So ce56)</name>
    <dbReference type="NCBI Taxonomy" id="448385"/>
    <lineage>
        <taxon>Bacteria</taxon>
        <taxon>Pseudomonadati</taxon>
        <taxon>Myxococcota</taxon>
        <taxon>Polyangia</taxon>
        <taxon>Polyangiales</taxon>
        <taxon>Polyangiaceae</taxon>
        <taxon>Sorangium</taxon>
    </lineage>
</organism>
<evidence type="ECO:0000259" key="6">
    <source>
        <dbReference type="Pfam" id="PF00155"/>
    </source>
</evidence>
<keyword evidence="4" id="KW-0663">Pyridoxal phosphate</keyword>
<name>A9GL33_SORC5</name>
<evidence type="ECO:0000256" key="5">
    <source>
        <dbReference type="SAM" id="MobiDB-lite"/>
    </source>
</evidence>
<evidence type="ECO:0000313" key="8">
    <source>
        <dbReference type="Proteomes" id="UP000002139"/>
    </source>
</evidence>
<dbReference type="BioCyc" id="SCEL448385:SCE_RS00325-MONOMER"/>
<dbReference type="Proteomes" id="UP000002139">
    <property type="component" value="Chromosome"/>
</dbReference>
<sequence>MEFRPAMGRERFRSIWRRAARAAPSLNGLARTLNSMDATARATPPPPSSHTRPVQAPISRDAPRSGPRLGHGLERFDPLKRRAADTPGLISFAGGLPAPGEFPRSKLAASFVRALQNPSRPALPWSWPEGDEDLRAWIAGQLRRRGAQVARDDVIVTSGARQAVSLAAQLVRGSRARIGVDRESSPGALDRFQELGATVVDGDSNVDAYYLMPAVSNPRGRTLSRSDRARVLSTLRPIIEDDAYADLSFDGAAPRPLLAEAPDRVFHVGTFSKTLCPGLRVGWLVPPRSLRAEALQLKQSADQQAASLPQAILEDYLRTEDFDQRLVRLREFYGRRAARMERALRKHLPGWRFDPPAGGFAIWVEPDAEPNEAFFLAAAIEHGVAFDPGSLFRAHGAVNPFALRLCFSSVACDEDLDEGVRRLARCWAEVA</sequence>
<dbReference type="eggNOG" id="COG1167">
    <property type="taxonomic scope" value="Bacteria"/>
</dbReference>
<evidence type="ECO:0000256" key="4">
    <source>
        <dbReference type="ARBA" id="ARBA00022898"/>
    </source>
</evidence>
<feature type="domain" description="Aminotransferase class I/classII large" evidence="6">
    <location>
        <begin position="215"/>
        <end position="423"/>
    </location>
</feature>
<dbReference type="GO" id="GO:0030170">
    <property type="term" value="F:pyridoxal phosphate binding"/>
    <property type="evidence" value="ECO:0007669"/>
    <property type="project" value="InterPro"/>
</dbReference>
<dbReference type="PANTHER" id="PTHR42790">
    <property type="entry name" value="AMINOTRANSFERASE"/>
    <property type="match status" value="1"/>
</dbReference>
<dbReference type="InterPro" id="IPR004839">
    <property type="entry name" value="Aminotransferase_I/II_large"/>
</dbReference>
<keyword evidence="2" id="KW-0032">Aminotransferase</keyword>
<protein>
    <submittedName>
        <fullName evidence="7">Transcriptional regulator</fullName>
    </submittedName>
</protein>
<proteinExistence type="predicted"/>